<dbReference type="InterPro" id="IPR000150">
    <property type="entry name" value="Cof"/>
</dbReference>
<dbReference type="PANTHER" id="PTHR10000">
    <property type="entry name" value="PHOSPHOSERINE PHOSPHATASE"/>
    <property type="match status" value="1"/>
</dbReference>
<dbReference type="RefSeq" id="WP_180701540.1">
    <property type="nucleotide sequence ID" value="NZ_LN555523.1"/>
</dbReference>
<dbReference type="GeneID" id="82205409"/>
<proteinExistence type="predicted"/>
<dbReference type="NCBIfam" id="TIGR01484">
    <property type="entry name" value="HAD-SF-IIB"/>
    <property type="match status" value="1"/>
</dbReference>
<dbReference type="GO" id="GO:0016791">
    <property type="term" value="F:phosphatase activity"/>
    <property type="evidence" value="ECO:0007669"/>
    <property type="project" value="TreeGrafter"/>
</dbReference>
<dbReference type="SUPFAM" id="SSF56784">
    <property type="entry name" value="HAD-like"/>
    <property type="match status" value="1"/>
</dbReference>
<dbReference type="Pfam" id="PF08282">
    <property type="entry name" value="Hydrolase_3"/>
    <property type="match status" value="1"/>
</dbReference>
<sequence>MIKLIASDLDGTLLDNNGNIPKEFGSIIEELNLKNIKFAIASGRNYRETVHRFEKYKNDIIFICDNGSSVYYRDECIYCNTLDKDTVDNLISIGRNISNSYVTLSGDRGFYIEDESIANDIRNMCLNEDSVIVVDNLNNVKDLIFKVNIYDLVNTETNSYKEYAKFNLAGIVVRPSGTNWLDIYNSSTNKGTAIDIIQKKFNIDKKETMVFGDFLNDLEMMENAYYSYAMKNGHEKIKEVSNFETDFTNNENGVIEVIKKYVLKNEYATID</sequence>
<dbReference type="PANTHER" id="PTHR10000:SF8">
    <property type="entry name" value="HAD SUPERFAMILY HYDROLASE-LIKE, TYPE 3"/>
    <property type="match status" value="1"/>
</dbReference>
<keyword evidence="1" id="KW-0378">Hydrolase</keyword>
<accession>A0A1V1I181</accession>
<dbReference type="Gene3D" id="3.40.50.1000">
    <property type="entry name" value="HAD superfamily/HAD-like"/>
    <property type="match status" value="1"/>
</dbReference>
<dbReference type="NCBIfam" id="TIGR00099">
    <property type="entry name" value="Cof-subfamily"/>
    <property type="match status" value="1"/>
</dbReference>
<name>A0A1V1I181_9FIRM</name>
<gene>
    <name evidence="1" type="ORF">CRIB_1371</name>
</gene>
<dbReference type="AlphaFoldDB" id="A0A1V1I181"/>
<dbReference type="GO" id="GO:0005829">
    <property type="term" value="C:cytosol"/>
    <property type="evidence" value="ECO:0007669"/>
    <property type="project" value="TreeGrafter"/>
</dbReference>
<dbReference type="SFLD" id="SFLDS00003">
    <property type="entry name" value="Haloacid_Dehalogenase"/>
    <property type="match status" value="1"/>
</dbReference>
<evidence type="ECO:0000313" key="1">
    <source>
        <dbReference type="EMBL" id="CED93980.1"/>
    </source>
</evidence>
<dbReference type="InterPro" id="IPR036412">
    <property type="entry name" value="HAD-like_sf"/>
</dbReference>
<dbReference type="InterPro" id="IPR006379">
    <property type="entry name" value="HAD-SF_hydro_IIB"/>
</dbReference>
<organism evidence="1 2">
    <name type="scientific">Romboutsia ilealis</name>
    <dbReference type="NCBI Taxonomy" id="1115758"/>
    <lineage>
        <taxon>Bacteria</taxon>
        <taxon>Bacillati</taxon>
        <taxon>Bacillota</taxon>
        <taxon>Clostridia</taxon>
        <taxon>Peptostreptococcales</taxon>
        <taxon>Peptostreptococcaceae</taxon>
        <taxon>Romboutsia</taxon>
    </lineage>
</organism>
<dbReference type="Proteomes" id="UP000245622">
    <property type="component" value="Chromosome 1"/>
</dbReference>
<dbReference type="EMBL" id="LN555523">
    <property type="protein sequence ID" value="CED93980.1"/>
    <property type="molecule type" value="Genomic_DNA"/>
</dbReference>
<dbReference type="Gene3D" id="3.30.1240.10">
    <property type="match status" value="1"/>
</dbReference>
<dbReference type="InterPro" id="IPR023214">
    <property type="entry name" value="HAD_sf"/>
</dbReference>
<protein>
    <submittedName>
        <fullName evidence="1">Cof-like hydrolase, possibly yhaX</fullName>
    </submittedName>
</protein>
<dbReference type="GO" id="GO:0000287">
    <property type="term" value="F:magnesium ion binding"/>
    <property type="evidence" value="ECO:0007669"/>
    <property type="project" value="TreeGrafter"/>
</dbReference>
<keyword evidence="2" id="KW-1185">Reference proteome</keyword>
<dbReference type="KEGG" id="ril:CRIB_1371"/>
<evidence type="ECO:0000313" key="2">
    <source>
        <dbReference type="Proteomes" id="UP000245622"/>
    </source>
</evidence>
<dbReference type="SFLD" id="SFLDG01140">
    <property type="entry name" value="C2.B:_Phosphomannomutase_and_P"/>
    <property type="match status" value="1"/>
</dbReference>
<reference evidence="1 2" key="1">
    <citation type="submission" date="2014-04" db="EMBL/GenBank/DDBJ databases">
        <authorList>
            <person name="Hornung B.V."/>
        </authorList>
    </citation>
    <scope>NUCLEOTIDE SEQUENCE [LARGE SCALE GENOMIC DNA]</scope>
    <source>
        <strain evidence="1 2">CRIB</strain>
    </source>
</reference>